<evidence type="ECO:0000256" key="1">
    <source>
        <dbReference type="SAM" id="MobiDB-lite"/>
    </source>
</evidence>
<dbReference type="Proteomes" id="UP001604277">
    <property type="component" value="Unassembled WGS sequence"/>
</dbReference>
<dbReference type="Pfam" id="PF14111">
    <property type="entry name" value="DUF4283"/>
    <property type="match status" value="1"/>
</dbReference>
<organism evidence="3 4">
    <name type="scientific">Forsythia ovata</name>
    <dbReference type="NCBI Taxonomy" id="205694"/>
    <lineage>
        <taxon>Eukaryota</taxon>
        <taxon>Viridiplantae</taxon>
        <taxon>Streptophyta</taxon>
        <taxon>Embryophyta</taxon>
        <taxon>Tracheophyta</taxon>
        <taxon>Spermatophyta</taxon>
        <taxon>Magnoliopsida</taxon>
        <taxon>eudicotyledons</taxon>
        <taxon>Gunneridae</taxon>
        <taxon>Pentapetalae</taxon>
        <taxon>asterids</taxon>
        <taxon>lamiids</taxon>
        <taxon>Lamiales</taxon>
        <taxon>Oleaceae</taxon>
        <taxon>Forsythieae</taxon>
        <taxon>Forsythia</taxon>
    </lineage>
</organism>
<dbReference type="AlphaFoldDB" id="A0ABD1VED8"/>
<keyword evidence="4" id="KW-1185">Reference proteome</keyword>
<feature type="compositionally biased region" description="Basic and acidic residues" evidence="1">
    <location>
        <begin position="116"/>
        <end position="153"/>
    </location>
</feature>
<evidence type="ECO:0000313" key="4">
    <source>
        <dbReference type="Proteomes" id="UP001604277"/>
    </source>
</evidence>
<name>A0ABD1VED8_9LAMI</name>
<dbReference type="EMBL" id="JBFOLJ010000005">
    <property type="protein sequence ID" value="KAL2535596.1"/>
    <property type="molecule type" value="Genomic_DNA"/>
</dbReference>
<evidence type="ECO:0000313" key="3">
    <source>
        <dbReference type="EMBL" id="KAL2535596.1"/>
    </source>
</evidence>
<accession>A0ABD1VED8</accession>
<feature type="region of interest" description="Disordered" evidence="1">
    <location>
        <begin position="107"/>
        <end position="166"/>
    </location>
</feature>
<comment type="caution">
    <text evidence="3">The sequence shown here is derived from an EMBL/GenBank/DDBJ whole genome shotgun (WGS) entry which is preliminary data.</text>
</comment>
<feature type="compositionally biased region" description="Basic and acidic residues" evidence="1">
    <location>
        <begin position="226"/>
        <end position="250"/>
    </location>
</feature>
<feature type="domain" description="DUF4283" evidence="2">
    <location>
        <begin position="38"/>
        <end position="107"/>
    </location>
</feature>
<feature type="region of interest" description="Disordered" evidence="1">
    <location>
        <begin position="226"/>
        <end position="276"/>
    </location>
</feature>
<protein>
    <submittedName>
        <fullName evidence="3">Zinc knuckle CX2CX4HX4C</fullName>
    </submittedName>
</protein>
<feature type="compositionally biased region" description="Polar residues" evidence="1">
    <location>
        <begin position="251"/>
        <end position="262"/>
    </location>
</feature>
<proteinExistence type="predicted"/>
<sequence length="276" mass="30903">MHPHEISSLCANLRLDDDESPLIKVGGTQVREAMACMELCLVGKILGDRNVNREGLETVLRLIWRTENSVIIEPVGSHNTFAFHFGSSEDRRRVYAGGPWTFNRSLITQSAPPVHPNREKENTDGDSNKRRGGEDKEPNKVATERDVSIHETTAEEGEDNEFLKGAPEQLSNPILLEDTQMGHGTLLAAEGDSGGYLKRWKRRAREVVDRNLIMEEMRDGRVTGDSKKRITDFTHHVETPPKKLKGKDTSSVDTSRLNSPDLATTVVPDCRDRRAP</sequence>
<reference evidence="4" key="1">
    <citation type="submission" date="2024-07" db="EMBL/GenBank/DDBJ databases">
        <title>Two chromosome-level genome assemblies of Korean endemic species Abeliophyllum distichum and Forsythia ovata (Oleaceae).</title>
        <authorList>
            <person name="Jang H."/>
        </authorList>
    </citation>
    <scope>NUCLEOTIDE SEQUENCE [LARGE SCALE GENOMIC DNA]</scope>
</reference>
<evidence type="ECO:0000259" key="2">
    <source>
        <dbReference type="Pfam" id="PF14111"/>
    </source>
</evidence>
<gene>
    <name evidence="3" type="ORF">Fot_16987</name>
</gene>
<dbReference type="InterPro" id="IPR025558">
    <property type="entry name" value="DUF4283"/>
</dbReference>